<evidence type="ECO:0000313" key="1">
    <source>
        <dbReference type="EMBL" id="KAG0319351.1"/>
    </source>
</evidence>
<dbReference type="PANTHER" id="PTHR39218:SF1">
    <property type="entry name" value="OXIDOREDUCTASE 14 KDA SUBUNIT, PUTATIVE (AFU_ORTHOLOGUE AFUA_1G12110)-RELATED"/>
    <property type="match status" value="1"/>
</dbReference>
<keyword evidence="2" id="KW-1185">Reference proteome</keyword>
<sequence>MALLTSILGFSTFGLAARGFALSVQRRSLSSDFVGYGASAAVFGAVGYYMHNVQQRQNELLKERKDVLNANRERRLGAQEATA</sequence>
<reference evidence="1" key="1">
    <citation type="journal article" date="2020" name="Fungal Divers.">
        <title>Resolving the Mortierellaceae phylogeny through synthesis of multi-gene phylogenetics and phylogenomics.</title>
        <authorList>
            <person name="Vandepol N."/>
            <person name="Liber J."/>
            <person name="Desiro A."/>
            <person name="Na H."/>
            <person name="Kennedy M."/>
            <person name="Barry K."/>
            <person name="Grigoriev I.V."/>
            <person name="Miller A.N."/>
            <person name="O'Donnell K."/>
            <person name="Stajich J.E."/>
            <person name="Bonito G."/>
        </authorList>
    </citation>
    <scope>NUCLEOTIDE SEQUENCE</scope>
    <source>
        <strain evidence="1">REB-010B</strain>
    </source>
</reference>
<dbReference type="OrthoDB" id="2141050at2759"/>
<name>A0A9P6UU60_9FUNG</name>
<dbReference type="Proteomes" id="UP000738325">
    <property type="component" value="Unassembled WGS sequence"/>
</dbReference>
<dbReference type="AlphaFoldDB" id="A0A9P6UU60"/>
<protein>
    <submittedName>
        <fullName evidence="1">Uncharacterized protein</fullName>
    </submittedName>
</protein>
<gene>
    <name evidence="1" type="ORF">BGZ99_005143</name>
</gene>
<proteinExistence type="predicted"/>
<accession>A0A9P6UU60</accession>
<dbReference type="PANTHER" id="PTHR39218">
    <property type="entry name" value="OXIDOREDUCTASE 14 KDA SUBUNIT, PUTATIVE (AFU_ORTHOLOGUE AFUA_1G12110)-RELATED"/>
    <property type="match status" value="1"/>
</dbReference>
<evidence type="ECO:0000313" key="2">
    <source>
        <dbReference type="Proteomes" id="UP000738325"/>
    </source>
</evidence>
<comment type="caution">
    <text evidence="1">The sequence shown here is derived from an EMBL/GenBank/DDBJ whole genome shotgun (WGS) entry which is preliminary data.</text>
</comment>
<organism evidence="1 2">
    <name type="scientific">Dissophora globulifera</name>
    <dbReference type="NCBI Taxonomy" id="979702"/>
    <lineage>
        <taxon>Eukaryota</taxon>
        <taxon>Fungi</taxon>
        <taxon>Fungi incertae sedis</taxon>
        <taxon>Mucoromycota</taxon>
        <taxon>Mortierellomycotina</taxon>
        <taxon>Mortierellomycetes</taxon>
        <taxon>Mortierellales</taxon>
        <taxon>Mortierellaceae</taxon>
        <taxon>Dissophora</taxon>
    </lineage>
</organism>
<dbReference type="EMBL" id="JAAAIP010000327">
    <property type="protein sequence ID" value="KAG0319351.1"/>
    <property type="molecule type" value="Genomic_DNA"/>
</dbReference>